<dbReference type="AlphaFoldDB" id="A0AAN9JA50"/>
<evidence type="ECO:0000259" key="6">
    <source>
        <dbReference type="PROSITE" id="PS50888"/>
    </source>
</evidence>
<dbReference type="PROSITE" id="PS50888">
    <property type="entry name" value="BHLH"/>
    <property type="match status" value="1"/>
</dbReference>
<gene>
    <name evidence="7" type="ORF">RJT34_16926</name>
</gene>
<name>A0AAN9JA50_CLITE</name>
<feature type="coiled-coil region" evidence="5">
    <location>
        <begin position="211"/>
        <end position="238"/>
    </location>
</feature>
<proteinExistence type="predicted"/>
<dbReference type="EMBL" id="JAYKXN010000004">
    <property type="protein sequence ID" value="KAK7294043.1"/>
    <property type="molecule type" value="Genomic_DNA"/>
</dbReference>
<keyword evidence="5" id="KW-0175">Coiled coil</keyword>
<evidence type="ECO:0000256" key="1">
    <source>
        <dbReference type="ARBA" id="ARBA00004123"/>
    </source>
</evidence>
<dbReference type="GO" id="GO:0005634">
    <property type="term" value="C:nucleus"/>
    <property type="evidence" value="ECO:0007669"/>
    <property type="project" value="UniProtKB-SubCell"/>
</dbReference>
<keyword evidence="3" id="KW-0804">Transcription</keyword>
<comment type="subcellular location">
    <subcellularLocation>
        <location evidence="1">Nucleus</location>
    </subcellularLocation>
</comment>
<feature type="domain" description="BHLH" evidence="6">
    <location>
        <begin position="172"/>
        <end position="221"/>
    </location>
</feature>
<dbReference type="InterPro" id="IPR036638">
    <property type="entry name" value="HLH_DNA-bd_sf"/>
</dbReference>
<organism evidence="7 8">
    <name type="scientific">Clitoria ternatea</name>
    <name type="common">Butterfly pea</name>
    <dbReference type="NCBI Taxonomy" id="43366"/>
    <lineage>
        <taxon>Eukaryota</taxon>
        <taxon>Viridiplantae</taxon>
        <taxon>Streptophyta</taxon>
        <taxon>Embryophyta</taxon>
        <taxon>Tracheophyta</taxon>
        <taxon>Spermatophyta</taxon>
        <taxon>Magnoliopsida</taxon>
        <taxon>eudicotyledons</taxon>
        <taxon>Gunneridae</taxon>
        <taxon>Pentapetalae</taxon>
        <taxon>rosids</taxon>
        <taxon>fabids</taxon>
        <taxon>Fabales</taxon>
        <taxon>Fabaceae</taxon>
        <taxon>Papilionoideae</taxon>
        <taxon>50 kb inversion clade</taxon>
        <taxon>NPAAA clade</taxon>
        <taxon>indigoferoid/millettioid clade</taxon>
        <taxon>Phaseoleae</taxon>
        <taxon>Clitoria</taxon>
    </lineage>
</organism>
<evidence type="ECO:0000256" key="2">
    <source>
        <dbReference type="ARBA" id="ARBA00023015"/>
    </source>
</evidence>
<dbReference type="Gene3D" id="4.10.280.10">
    <property type="entry name" value="Helix-loop-helix DNA-binding domain"/>
    <property type="match status" value="1"/>
</dbReference>
<sequence>MGDPCQKFWFSDMEIQDDDFFNQHHKINTLEDADQIFREIMHQRAFSSDSQTICFDTQNKPIIDDCSTVANKCHSNLVIKNNGSNFMFSTTQHAPDQKLLPATTTSSTSYILSFDDSTVVAATPQTYTGKQPYHEEVVVASGGTCPPSKGALEKQHGEPMAIQKKRKGRSSTETLDHIMTERKRRRELTERFIALSATIPGLKKIDKATILSEAISHVKQLKERVRELEEQRKKTLVESVSFIHKKSQNATDRGNTSSIVTVKNCDDDDYCYKINEALPTVEARVFKNDVLLRIHCMIQSGILLKILSHLETLDLFTISNSVMPFGSSTLDISIIAQMGEKFSVTMNDLVKNLRLAILEPSEVQQ</sequence>
<dbReference type="Proteomes" id="UP001359559">
    <property type="component" value="Unassembled WGS sequence"/>
</dbReference>
<evidence type="ECO:0000256" key="3">
    <source>
        <dbReference type="ARBA" id="ARBA00023163"/>
    </source>
</evidence>
<protein>
    <recommendedName>
        <fullName evidence="6">BHLH domain-containing protein</fullName>
    </recommendedName>
</protein>
<keyword evidence="4" id="KW-0539">Nucleus</keyword>
<accession>A0AAN9JA50</accession>
<evidence type="ECO:0000313" key="7">
    <source>
        <dbReference type="EMBL" id="KAK7294043.1"/>
    </source>
</evidence>
<dbReference type="InterPro" id="IPR011598">
    <property type="entry name" value="bHLH_dom"/>
</dbReference>
<dbReference type="SUPFAM" id="SSF47459">
    <property type="entry name" value="HLH, helix-loop-helix DNA-binding domain"/>
    <property type="match status" value="1"/>
</dbReference>
<dbReference type="PANTHER" id="PTHR45959">
    <property type="entry name" value="BHLH TRANSCRIPTION FACTOR"/>
    <property type="match status" value="1"/>
</dbReference>
<evidence type="ECO:0000313" key="8">
    <source>
        <dbReference type="Proteomes" id="UP001359559"/>
    </source>
</evidence>
<dbReference type="SMART" id="SM00353">
    <property type="entry name" value="HLH"/>
    <property type="match status" value="1"/>
</dbReference>
<dbReference type="Pfam" id="PF00010">
    <property type="entry name" value="HLH"/>
    <property type="match status" value="1"/>
</dbReference>
<dbReference type="GO" id="GO:0046983">
    <property type="term" value="F:protein dimerization activity"/>
    <property type="evidence" value="ECO:0007669"/>
    <property type="project" value="InterPro"/>
</dbReference>
<keyword evidence="2" id="KW-0805">Transcription regulation</keyword>
<evidence type="ECO:0000256" key="4">
    <source>
        <dbReference type="ARBA" id="ARBA00023242"/>
    </source>
</evidence>
<dbReference type="PANTHER" id="PTHR45959:SF2">
    <property type="entry name" value="BHLH TRANSCRIPTION FACTOR"/>
    <property type="match status" value="1"/>
</dbReference>
<reference evidence="7 8" key="1">
    <citation type="submission" date="2024-01" db="EMBL/GenBank/DDBJ databases">
        <title>The genomes of 5 underutilized Papilionoideae crops provide insights into root nodulation and disease resistance.</title>
        <authorList>
            <person name="Yuan L."/>
        </authorList>
    </citation>
    <scope>NUCLEOTIDE SEQUENCE [LARGE SCALE GENOMIC DNA]</scope>
    <source>
        <strain evidence="7">LY-2023</strain>
        <tissue evidence="7">Leaf</tissue>
    </source>
</reference>
<dbReference type="InterPro" id="IPR052610">
    <property type="entry name" value="bHLH_transcription_regulator"/>
</dbReference>
<comment type="caution">
    <text evidence="7">The sequence shown here is derived from an EMBL/GenBank/DDBJ whole genome shotgun (WGS) entry which is preliminary data.</text>
</comment>
<evidence type="ECO:0000256" key="5">
    <source>
        <dbReference type="SAM" id="Coils"/>
    </source>
</evidence>
<keyword evidence="8" id="KW-1185">Reference proteome</keyword>